<dbReference type="AlphaFoldDB" id="A0A426Z6X8"/>
<sequence>MPITDVMLCSRVGRKLEAKDAARGSLKSPWWTLGFKYQVALDEAAFLLDLASIDGNWDEVVDRVAECYMEAGLRDIAKFILYRE</sequence>
<accession>A0A426Z6X8</accession>
<dbReference type="Proteomes" id="UP000287651">
    <property type="component" value="Unassembled WGS sequence"/>
</dbReference>
<dbReference type="PANTHER" id="PTHR35115">
    <property type="entry name" value="CYCLIN DELTA-3"/>
    <property type="match status" value="1"/>
</dbReference>
<reference evidence="1 2" key="1">
    <citation type="journal article" date="2014" name="Agronomy (Basel)">
        <title>A Draft Genome Sequence for Ensete ventricosum, the Drought-Tolerant Tree Against Hunger.</title>
        <authorList>
            <person name="Harrison J."/>
            <person name="Moore K.A."/>
            <person name="Paszkiewicz K."/>
            <person name="Jones T."/>
            <person name="Grant M."/>
            <person name="Ambacheew D."/>
            <person name="Muzemil S."/>
            <person name="Studholme D.J."/>
        </authorList>
    </citation>
    <scope>NUCLEOTIDE SEQUENCE [LARGE SCALE GENOMIC DNA]</scope>
</reference>
<comment type="caution">
    <text evidence="1">The sequence shown here is derived from an EMBL/GenBank/DDBJ whole genome shotgun (WGS) entry which is preliminary data.</text>
</comment>
<dbReference type="PANTHER" id="PTHR35115:SF1">
    <property type="entry name" value="PROTEIN IN CHLOROPLAST ATPASE BIOGENESIS, CHLOROPLASTIC"/>
    <property type="match status" value="1"/>
</dbReference>
<evidence type="ECO:0000313" key="2">
    <source>
        <dbReference type="Proteomes" id="UP000287651"/>
    </source>
</evidence>
<organism evidence="1 2">
    <name type="scientific">Ensete ventricosum</name>
    <name type="common">Abyssinian banana</name>
    <name type="synonym">Musa ensete</name>
    <dbReference type="NCBI Taxonomy" id="4639"/>
    <lineage>
        <taxon>Eukaryota</taxon>
        <taxon>Viridiplantae</taxon>
        <taxon>Streptophyta</taxon>
        <taxon>Embryophyta</taxon>
        <taxon>Tracheophyta</taxon>
        <taxon>Spermatophyta</taxon>
        <taxon>Magnoliopsida</taxon>
        <taxon>Liliopsida</taxon>
        <taxon>Zingiberales</taxon>
        <taxon>Musaceae</taxon>
        <taxon>Ensete</taxon>
    </lineage>
</organism>
<gene>
    <name evidence="1" type="ORF">B296_00045588</name>
</gene>
<dbReference type="EMBL" id="AMZH03008092">
    <property type="protein sequence ID" value="RRT59729.1"/>
    <property type="molecule type" value="Genomic_DNA"/>
</dbReference>
<dbReference type="InterPro" id="IPR045287">
    <property type="entry name" value="PAB"/>
</dbReference>
<proteinExistence type="predicted"/>
<protein>
    <submittedName>
        <fullName evidence="1">Uncharacterized protein</fullName>
    </submittedName>
</protein>
<name>A0A426Z6X8_ENSVE</name>
<evidence type="ECO:0000313" key="1">
    <source>
        <dbReference type="EMBL" id="RRT59729.1"/>
    </source>
</evidence>